<protein>
    <submittedName>
        <fullName evidence="4">Cupredoxin domain-containing protein</fullName>
    </submittedName>
</protein>
<accession>A0ABS5H0C6</accession>
<evidence type="ECO:0000313" key="5">
    <source>
        <dbReference type="Proteomes" id="UP000682982"/>
    </source>
</evidence>
<dbReference type="InterPro" id="IPR028096">
    <property type="entry name" value="EfeO_Cupredoxin"/>
</dbReference>
<evidence type="ECO:0000256" key="2">
    <source>
        <dbReference type="SAM" id="SignalP"/>
    </source>
</evidence>
<keyword evidence="5" id="KW-1185">Reference proteome</keyword>
<comment type="subcellular location">
    <subcellularLocation>
        <location evidence="1">Periplasm</location>
    </subcellularLocation>
</comment>
<evidence type="ECO:0000313" key="4">
    <source>
        <dbReference type="EMBL" id="MBR7792170.1"/>
    </source>
</evidence>
<feature type="signal peptide" evidence="2">
    <location>
        <begin position="1"/>
        <end position="22"/>
    </location>
</feature>
<feature type="domain" description="EfeO-type cupredoxin-like" evidence="3">
    <location>
        <begin position="10"/>
        <end position="109"/>
    </location>
</feature>
<feature type="chain" id="PRO_5046228930" evidence="2">
    <location>
        <begin position="23"/>
        <end position="111"/>
    </location>
</feature>
<evidence type="ECO:0000259" key="3">
    <source>
        <dbReference type="Pfam" id="PF13473"/>
    </source>
</evidence>
<proteinExistence type="predicted"/>
<dbReference type="SUPFAM" id="SSF49503">
    <property type="entry name" value="Cupredoxins"/>
    <property type="match status" value="1"/>
</dbReference>
<comment type="caution">
    <text evidence="4">The sequence shown here is derived from an EMBL/GenBank/DDBJ whole genome shotgun (WGS) entry which is preliminary data.</text>
</comment>
<gene>
    <name evidence="4" type="ORF">KDM87_06125</name>
</gene>
<name>A0ABS5H0C6_9BURK</name>
<dbReference type="EMBL" id="JAGSPK010000002">
    <property type="protein sequence ID" value="MBR7792170.1"/>
    <property type="molecule type" value="Genomic_DNA"/>
</dbReference>
<dbReference type="PROSITE" id="PS51257">
    <property type="entry name" value="PROKAR_LIPOPROTEIN"/>
    <property type="match status" value="1"/>
</dbReference>
<keyword evidence="2" id="KW-0732">Signal</keyword>
<evidence type="ECO:0000256" key="1">
    <source>
        <dbReference type="ARBA" id="ARBA00004418"/>
    </source>
</evidence>
<organism evidence="4 5">
    <name type="scientific">Undibacterium rivi</name>
    <dbReference type="NCBI Taxonomy" id="2828729"/>
    <lineage>
        <taxon>Bacteria</taxon>
        <taxon>Pseudomonadati</taxon>
        <taxon>Pseudomonadota</taxon>
        <taxon>Betaproteobacteria</taxon>
        <taxon>Burkholderiales</taxon>
        <taxon>Oxalobacteraceae</taxon>
        <taxon>Undibacterium</taxon>
    </lineage>
</organism>
<dbReference type="Pfam" id="PF13473">
    <property type="entry name" value="Cupredoxin_1"/>
    <property type="match status" value="1"/>
</dbReference>
<dbReference type="Gene3D" id="2.60.40.420">
    <property type="entry name" value="Cupredoxins - blue copper proteins"/>
    <property type="match status" value="1"/>
</dbReference>
<dbReference type="RefSeq" id="WP_212678246.1">
    <property type="nucleotide sequence ID" value="NZ_JAGSPK010000002.1"/>
</dbReference>
<dbReference type="InterPro" id="IPR008972">
    <property type="entry name" value="Cupredoxin"/>
</dbReference>
<dbReference type="Proteomes" id="UP000682982">
    <property type="component" value="Unassembled WGS sequence"/>
</dbReference>
<reference evidence="4 5" key="1">
    <citation type="submission" date="2021-04" db="EMBL/GenBank/DDBJ databases">
        <title>novel species isolated from subtropical streams in China.</title>
        <authorList>
            <person name="Lu H."/>
        </authorList>
    </citation>
    <scope>NUCLEOTIDE SEQUENCE [LARGE SCALE GENOMIC DNA]</scope>
    <source>
        <strain evidence="4 5">FT147W</strain>
    </source>
</reference>
<sequence>MSLKKFILGAALVFSCIAPALAEELLTFQITAKNGKLIPERIVVPAGRKIKLVLKNEGPGPEEFENLEMRVEKVLGPGATSFVVLHNLKPGTYRFVDEFHPETAQCLIVAK</sequence>